<dbReference type="PROSITE" id="PS51375">
    <property type="entry name" value="PPR"/>
    <property type="match status" value="4"/>
</dbReference>
<feature type="repeat" description="PPR" evidence="3">
    <location>
        <begin position="1"/>
        <end position="28"/>
    </location>
</feature>
<proteinExistence type="inferred from homology"/>
<evidence type="ECO:0000313" key="4">
    <source>
        <dbReference type="EMBL" id="JAC70459.1"/>
    </source>
</evidence>
<dbReference type="NCBIfam" id="TIGR00756">
    <property type="entry name" value="PPR"/>
    <property type="match status" value="4"/>
</dbReference>
<dbReference type="PANTHER" id="PTHR47447">
    <property type="entry name" value="OS03G0856100 PROTEIN"/>
    <property type="match status" value="1"/>
</dbReference>
<evidence type="ECO:0000256" key="1">
    <source>
        <dbReference type="ARBA" id="ARBA00007626"/>
    </source>
</evidence>
<evidence type="ECO:0000256" key="3">
    <source>
        <dbReference type="PROSITE-ProRule" id="PRU00708"/>
    </source>
</evidence>
<protein>
    <submittedName>
        <fullName evidence="4">Pentatricopeptide repeat-containing protein chloroplastic-like</fullName>
    </submittedName>
</protein>
<dbReference type="InterPro" id="IPR002885">
    <property type="entry name" value="PPR_rpt"/>
</dbReference>
<reference evidence="4" key="1">
    <citation type="submission" date="2014-05" db="EMBL/GenBank/DDBJ databases">
        <title>The transcriptome of the halophilic microalga Tetraselmis sp. GSL018 isolated from the Great Salt Lake, Utah.</title>
        <authorList>
            <person name="Jinkerson R.E."/>
            <person name="D'Adamo S."/>
            <person name="Posewitz M.C."/>
        </authorList>
    </citation>
    <scope>NUCLEOTIDE SEQUENCE</scope>
    <source>
        <strain evidence="4">GSL018</strain>
    </source>
</reference>
<sequence>MLKGYASEGMLDNALALLDRMSAMGVRPNAIHAAPVVRAMAAHDRGRALAFMESLAGMGVATNAALWNNFLSGAYERDGMALMEALQQIARMGATGAKPNTDTFNILMSGCCRMDEPWGAKALFDRMKAEGVPPDALSYTTLMGALVQAGKLEQAIEAFQSLEADPRVEPDMAALNMLAYAYSRLDCMEDAIGVLDRIDSLAALEERAPSARGYGAVVAAFAQKNLPEGVFQIMQRFRSVGGVPDELMYNSVVRMCVRNRDWKRALRIAKVMELRGYSPDREVLTRMIQAVDQQLEEIELVPGQATQVKNRRFNEGLERFKFWLGLPNSYYNASWDWDDEE</sequence>
<gene>
    <name evidence="4" type="ORF">TSPGSL018_4092</name>
</gene>
<dbReference type="Gene3D" id="1.25.40.10">
    <property type="entry name" value="Tetratricopeptide repeat domain"/>
    <property type="match status" value="3"/>
</dbReference>
<dbReference type="Pfam" id="PF12854">
    <property type="entry name" value="PPR_1"/>
    <property type="match status" value="1"/>
</dbReference>
<feature type="repeat" description="PPR" evidence="3">
    <location>
        <begin position="135"/>
        <end position="165"/>
    </location>
</feature>
<organism evidence="4">
    <name type="scientific">Tetraselmis sp. GSL018</name>
    <dbReference type="NCBI Taxonomy" id="582737"/>
    <lineage>
        <taxon>Eukaryota</taxon>
        <taxon>Viridiplantae</taxon>
        <taxon>Chlorophyta</taxon>
        <taxon>core chlorophytes</taxon>
        <taxon>Chlorodendrophyceae</taxon>
        <taxon>Chlorodendrales</taxon>
        <taxon>Chlorodendraceae</taxon>
        <taxon>Tetraselmis</taxon>
    </lineage>
</organism>
<dbReference type="PANTHER" id="PTHR47447:SF28">
    <property type="entry name" value="PENTACOTRIPEPTIDE-REPEAT REGION OF PRORP DOMAIN-CONTAINING PROTEIN"/>
    <property type="match status" value="1"/>
</dbReference>
<feature type="repeat" description="PPR" evidence="3">
    <location>
        <begin position="245"/>
        <end position="279"/>
    </location>
</feature>
<dbReference type="EMBL" id="GBEZ01015728">
    <property type="protein sequence ID" value="JAC70459.1"/>
    <property type="molecule type" value="Transcribed_RNA"/>
</dbReference>
<name>A0A061RI50_9CHLO</name>
<dbReference type="Pfam" id="PF01535">
    <property type="entry name" value="PPR"/>
    <property type="match status" value="3"/>
</dbReference>
<accession>A0A061RI50</accession>
<feature type="repeat" description="PPR" evidence="3">
    <location>
        <begin position="100"/>
        <end position="134"/>
    </location>
</feature>
<evidence type="ECO:0000256" key="2">
    <source>
        <dbReference type="ARBA" id="ARBA00022737"/>
    </source>
</evidence>
<dbReference type="AlphaFoldDB" id="A0A061RI50"/>
<dbReference type="SUPFAM" id="SSF48452">
    <property type="entry name" value="TPR-like"/>
    <property type="match status" value="1"/>
</dbReference>
<dbReference type="InterPro" id="IPR011990">
    <property type="entry name" value="TPR-like_helical_dom_sf"/>
</dbReference>
<keyword evidence="2" id="KW-0677">Repeat</keyword>
<comment type="similarity">
    <text evidence="1">Belongs to the PPR family. P subfamily.</text>
</comment>